<dbReference type="PANTHER" id="PTHR33318">
    <property type="entry name" value="ASPARTYL/GLUTAMYL-TRNA(ASN/GLN) AMIDOTRANSFERASE SUBUNIT"/>
    <property type="match status" value="1"/>
</dbReference>
<protein>
    <submittedName>
        <fullName evidence="2">Uncharacterized protein</fullName>
    </submittedName>
</protein>
<gene>
    <name evidence="2" type="ORF">Nepgr_022316</name>
</gene>
<dbReference type="InterPro" id="IPR039300">
    <property type="entry name" value="JASON"/>
</dbReference>
<feature type="compositionally biased region" description="Polar residues" evidence="1">
    <location>
        <begin position="415"/>
        <end position="427"/>
    </location>
</feature>
<feature type="compositionally biased region" description="Acidic residues" evidence="1">
    <location>
        <begin position="156"/>
        <end position="170"/>
    </location>
</feature>
<keyword evidence="3" id="KW-1185">Reference proteome</keyword>
<proteinExistence type="predicted"/>
<evidence type="ECO:0000313" key="2">
    <source>
        <dbReference type="EMBL" id="GMH20475.1"/>
    </source>
</evidence>
<feature type="region of interest" description="Disordered" evidence="1">
    <location>
        <begin position="156"/>
        <end position="183"/>
    </location>
</feature>
<evidence type="ECO:0000256" key="1">
    <source>
        <dbReference type="SAM" id="MobiDB-lite"/>
    </source>
</evidence>
<feature type="region of interest" description="Disordered" evidence="1">
    <location>
        <begin position="371"/>
        <end position="433"/>
    </location>
</feature>
<name>A0AAD3XY28_NEPGR</name>
<accession>A0AAD3XY28</accession>
<reference evidence="2" key="1">
    <citation type="submission" date="2023-05" db="EMBL/GenBank/DDBJ databases">
        <title>Nepenthes gracilis genome sequencing.</title>
        <authorList>
            <person name="Fukushima K."/>
        </authorList>
    </citation>
    <scope>NUCLEOTIDE SEQUENCE</scope>
    <source>
        <strain evidence="2">SING2019-196</strain>
    </source>
</reference>
<dbReference type="PANTHER" id="PTHR33318:SF4">
    <property type="entry name" value="OS04G0511700 PROTEIN"/>
    <property type="match status" value="1"/>
</dbReference>
<dbReference type="GO" id="GO:0007142">
    <property type="term" value="P:male meiosis II"/>
    <property type="evidence" value="ECO:0007669"/>
    <property type="project" value="InterPro"/>
</dbReference>
<comment type="caution">
    <text evidence="2">The sequence shown here is derived from an EMBL/GenBank/DDBJ whole genome shotgun (WGS) entry which is preliminary data.</text>
</comment>
<dbReference type="Proteomes" id="UP001279734">
    <property type="component" value="Unassembled WGS sequence"/>
</dbReference>
<evidence type="ECO:0000313" key="3">
    <source>
        <dbReference type="Proteomes" id="UP001279734"/>
    </source>
</evidence>
<dbReference type="AlphaFoldDB" id="A0AAD3XY28"/>
<dbReference type="EMBL" id="BSYO01000022">
    <property type="protein sequence ID" value="GMH20475.1"/>
    <property type="molecule type" value="Genomic_DNA"/>
</dbReference>
<organism evidence="2 3">
    <name type="scientific">Nepenthes gracilis</name>
    <name type="common">Slender pitcher plant</name>
    <dbReference type="NCBI Taxonomy" id="150966"/>
    <lineage>
        <taxon>Eukaryota</taxon>
        <taxon>Viridiplantae</taxon>
        <taxon>Streptophyta</taxon>
        <taxon>Embryophyta</taxon>
        <taxon>Tracheophyta</taxon>
        <taxon>Spermatophyta</taxon>
        <taxon>Magnoliopsida</taxon>
        <taxon>eudicotyledons</taxon>
        <taxon>Gunneridae</taxon>
        <taxon>Pentapetalae</taxon>
        <taxon>Caryophyllales</taxon>
        <taxon>Nepenthaceae</taxon>
        <taxon>Nepenthes</taxon>
    </lineage>
</organism>
<feature type="compositionally biased region" description="Low complexity" evidence="1">
    <location>
        <begin position="376"/>
        <end position="389"/>
    </location>
</feature>
<sequence length="466" mass="52963">MGCFLACFGSSKDRQRRKRANNVCFDGPHPADRFTLKQSTPSLRKDNFEKPVSVIPDSRDKPQDQVSLCDRVYPGNKWSSRTSKKVTFDSNIRTYERISFDEAPEFLAEDEEEVEKGIRIADSTKPKQLPESEIGSTLSSLGSYPLNHRYQNYRESDDEYEQLGDEESDLEADHAENEDHNDEELYEDYDDKNHHRGDVGWELSPKSCMDNVENEDPMPDYRSWDQETDAFRFNHNARDRTSFVQSVLNPVENKAQWRAAKAKGTPPLLKQQKENSNTFEKPTISFSNDRSLKKSSMKMQSKLDELKNDQEIAVDASLSNWLVSSYKSPIKNTKTTTLDEAVVSKTSSAMLHGSNSLRTEEERPNLGALTAEVPKQLSLSSSPQRSPSRNHANMDIPGTVGAHWNDRTPVRDPGSASSFKGMPNTTSKYKEDKRVNWHSTPFETRLERALSRGAAVKSYCKKQDAL</sequence>